<dbReference type="EMBL" id="CP058649">
    <property type="protein sequence ID" value="QUI23780.1"/>
    <property type="molecule type" value="Genomic_DNA"/>
</dbReference>
<gene>
    <name evidence="2" type="ORF">HZI73_16430</name>
</gene>
<dbReference type="InterPro" id="IPR036237">
    <property type="entry name" value="Xyl_isomerase-like_sf"/>
</dbReference>
<dbReference type="RefSeq" id="WP_212694467.1">
    <property type="nucleotide sequence ID" value="NZ_CP058649.1"/>
</dbReference>
<accession>A0A8J8ML70</accession>
<evidence type="ECO:0000259" key="1">
    <source>
        <dbReference type="Pfam" id="PF01261"/>
    </source>
</evidence>
<dbReference type="InterPro" id="IPR050312">
    <property type="entry name" value="IolE/XylAMocC-like"/>
</dbReference>
<proteinExistence type="predicted"/>
<feature type="domain" description="Xylose isomerase-like TIM barrel" evidence="1">
    <location>
        <begin position="22"/>
        <end position="313"/>
    </location>
</feature>
<keyword evidence="2" id="KW-0413">Isomerase</keyword>
<reference evidence="2" key="1">
    <citation type="submission" date="2020-07" db="EMBL/GenBank/DDBJ databases">
        <title>Vallitalea pronyensis genome.</title>
        <authorList>
            <person name="Postec A."/>
        </authorList>
    </citation>
    <scope>NUCLEOTIDE SEQUENCE</scope>
    <source>
        <strain evidence="2">FatNI3</strain>
    </source>
</reference>
<name>A0A8J8ML70_9FIRM</name>
<dbReference type="AlphaFoldDB" id="A0A8J8ML70"/>
<dbReference type="PANTHER" id="PTHR12110">
    <property type="entry name" value="HYDROXYPYRUVATE ISOMERASE"/>
    <property type="match status" value="1"/>
</dbReference>
<protein>
    <submittedName>
        <fullName evidence="2">Sugar phosphate isomerase/epimerase</fullName>
    </submittedName>
</protein>
<sequence>MARKVTIFTGQWADMPFEELCKKMSQMGYDGLEIACWGDHLDAFKAAEDMDYVNEKKAILEKYGLTCWALGNHLAGQCVGDLYDKRLDGFAPADMAGNPEKIRQWGIDYTMAAAKAAKNMGCKVVTGFMGSPIWKYWYSFPQTSQEMVDAGFDEIVTLWTPILQEYEKNGIKFALEVHPTEIAFDYYTTKKLFQKFNNCDTLGINFDPSHLLWQGMEPHMLIRDFPDKIYHVHMKDVAVTLDGRTGILGSHIEFGDARRGWNFRSLGHGDVNFEEIIRALNDIDYSGPLSVEWEDSGMEREFGAKEACEFVKTVDFAPSTIAFDDAIKTD</sequence>
<dbReference type="Proteomes" id="UP000683246">
    <property type="component" value="Chromosome"/>
</dbReference>
<dbReference type="PANTHER" id="PTHR12110:SF21">
    <property type="entry name" value="XYLOSE ISOMERASE-LIKE TIM BARREL DOMAIN-CONTAINING PROTEIN"/>
    <property type="match status" value="1"/>
</dbReference>
<evidence type="ECO:0000313" key="3">
    <source>
        <dbReference type="Proteomes" id="UP000683246"/>
    </source>
</evidence>
<keyword evidence="3" id="KW-1185">Reference proteome</keyword>
<organism evidence="2 3">
    <name type="scientific">Vallitalea pronyensis</name>
    <dbReference type="NCBI Taxonomy" id="1348613"/>
    <lineage>
        <taxon>Bacteria</taxon>
        <taxon>Bacillati</taxon>
        <taxon>Bacillota</taxon>
        <taxon>Clostridia</taxon>
        <taxon>Lachnospirales</taxon>
        <taxon>Vallitaleaceae</taxon>
        <taxon>Vallitalea</taxon>
    </lineage>
</organism>
<dbReference type="Pfam" id="PF01261">
    <property type="entry name" value="AP_endonuc_2"/>
    <property type="match status" value="1"/>
</dbReference>
<evidence type="ECO:0000313" key="2">
    <source>
        <dbReference type="EMBL" id="QUI23780.1"/>
    </source>
</evidence>
<dbReference type="Gene3D" id="3.20.20.150">
    <property type="entry name" value="Divalent-metal-dependent TIM barrel enzymes"/>
    <property type="match status" value="1"/>
</dbReference>
<dbReference type="SUPFAM" id="SSF51658">
    <property type="entry name" value="Xylose isomerase-like"/>
    <property type="match status" value="1"/>
</dbReference>
<dbReference type="GO" id="GO:0016853">
    <property type="term" value="F:isomerase activity"/>
    <property type="evidence" value="ECO:0007669"/>
    <property type="project" value="UniProtKB-KW"/>
</dbReference>
<dbReference type="KEGG" id="vpy:HZI73_16430"/>
<dbReference type="InterPro" id="IPR013022">
    <property type="entry name" value="Xyl_isomerase-like_TIM-brl"/>
</dbReference>